<evidence type="ECO:0000313" key="1">
    <source>
        <dbReference type="EMBL" id="MBE8719669.1"/>
    </source>
</evidence>
<accession>A0ABR9T2V1</accession>
<evidence type="ECO:0000313" key="2">
    <source>
        <dbReference type="Proteomes" id="UP000618319"/>
    </source>
</evidence>
<dbReference type="RefSeq" id="WP_196938630.1">
    <property type="nucleotide sequence ID" value="NZ_MU158689.1"/>
</dbReference>
<proteinExistence type="predicted"/>
<organism evidence="1 2">
    <name type="scientific">Sphingobacterium pedocola</name>
    <dbReference type="NCBI Taxonomy" id="2082722"/>
    <lineage>
        <taxon>Bacteria</taxon>
        <taxon>Pseudomonadati</taxon>
        <taxon>Bacteroidota</taxon>
        <taxon>Sphingobacteriia</taxon>
        <taxon>Sphingobacteriales</taxon>
        <taxon>Sphingobacteriaceae</taxon>
        <taxon>Sphingobacterium</taxon>
    </lineage>
</organism>
<reference evidence="1 2" key="1">
    <citation type="submission" date="2018-02" db="EMBL/GenBank/DDBJ databases">
        <title>Sphingobacterium KA21.</title>
        <authorList>
            <person name="Vasarhelyi B.M."/>
            <person name="Deshmukh S."/>
            <person name="Balint B."/>
            <person name="Kukolya J."/>
        </authorList>
    </citation>
    <scope>NUCLEOTIDE SEQUENCE [LARGE SCALE GENOMIC DNA]</scope>
    <source>
        <strain evidence="1 2">Ka21</strain>
    </source>
</reference>
<dbReference type="EMBL" id="PSKQ01000013">
    <property type="protein sequence ID" value="MBE8719669.1"/>
    <property type="molecule type" value="Genomic_DNA"/>
</dbReference>
<gene>
    <name evidence="1" type="ORF">C4F40_02880</name>
</gene>
<evidence type="ECO:0008006" key="3">
    <source>
        <dbReference type="Google" id="ProtNLM"/>
    </source>
</evidence>
<sequence length="64" mass="7090">MPYPYQATAAADIFNTNNVIKASLQSEGSTIEDGSATYEYKFDAKGRVAEIRAGLLLWNIGYRK</sequence>
<comment type="caution">
    <text evidence="1">The sequence shown here is derived from an EMBL/GenBank/DDBJ whole genome shotgun (WGS) entry which is preliminary data.</text>
</comment>
<dbReference type="Proteomes" id="UP000618319">
    <property type="component" value="Unassembled WGS sequence"/>
</dbReference>
<name>A0ABR9T2V1_9SPHI</name>
<protein>
    <recommendedName>
        <fullName evidence="3">YD repeat-containing protein</fullName>
    </recommendedName>
</protein>
<keyword evidence="2" id="KW-1185">Reference proteome</keyword>